<comment type="caution">
    <text evidence="3">The sequence shown here is derived from an EMBL/GenBank/DDBJ whole genome shotgun (WGS) entry which is preliminary data.</text>
</comment>
<organism evidence="3 4">
    <name type="scientific">Neofusicoccum ribis</name>
    <dbReference type="NCBI Taxonomy" id="45134"/>
    <lineage>
        <taxon>Eukaryota</taxon>
        <taxon>Fungi</taxon>
        <taxon>Dikarya</taxon>
        <taxon>Ascomycota</taxon>
        <taxon>Pezizomycotina</taxon>
        <taxon>Dothideomycetes</taxon>
        <taxon>Dothideomycetes incertae sedis</taxon>
        <taxon>Botryosphaeriales</taxon>
        <taxon>Botryosphaeriaceae</taxon>
        <taxon>Neofusicoccum</taxon>
    </lineage>
</organism>
<keyword evidence="1" id="KW-0175">Coiled coil</keyword>
<evidence type="ECO:0000313" key="4">
    <source>
        <dbReference type="Proteomes" id="UP001521116"/>
    </source>
</evidence>
<keyword evidence="4" id="KW-1185">Reference proteome</keyword>
<dbReference type="Proteomes" id="UP001521116">
    <property type="component" value="Unassembled WGS sequence"/>
</dbReference>
<dbReference type="InterPro" id="IPR046529">
    <property type="entry name" value="DUF6594"/>
</dbReference>
<accession>A0ABR3SW88</accession>
<gene>
    <name evidence="3" type="ORF">SLS56_004435</name>
</gene>
<dbReference type="EMBL" id="JAJVDC020000040">
    <property type="protein sequence ID" value="KAL1631188.1"/>
    <property type="molecule type" value="Genomic_DNA"/>
</dbReference>
<evidence type="ECO:0000313" key="3">
    <source>
        <dbReference type="EMBL" id="KAL1631188.1"/>
    </source>
</evidence>
<feature type="coiled-coil region" evidence="1">
    <location>
        <begin position="37"/>
        <end position="67"/>
    </location>
</feature>
<sequence>MDVKEYPEGYPQFAAWINTDDNFRVYRRFGELRNRVLLQYQFKLAKLEAVLQKLDEDDSKSKEAEDNFRLSSIEYDQSQDDRRQSIIDDIDATLEKYDALLERERKSLLLSRPTERNHKNIINYIWNQRSIAQEEISLFNRKDDAVILVQDQDSPFHAYLEGLLQNYAPDSFQD</sequence>
<dbReference type="PANTHER" id="PTHR34502">
    <property type="entry name" value="DUF6594 DOMAIN-CONTAINING PROTEIN-RELATED"/>
    <property type="match status" value="1"/>
</dbReference>
<dbReference type="PANTHER" id="PTHR34502:SF3">
    <property type="entry name" value="DUF6594 DOMAIN-CONTAINING PROTEIN"/>
    <property type="match status" value="1"/>
</dbReference>
<evidence type="ECO:0000259" key="2">
    <source>
        <dbReference type="Pfam" id="PF20237"/>
    </source>
</evidence>
<feature type="domain" description="DUF6594" evidence="2">
    <location>
        <begin position="10"/>
        <end position="167"/>
    </location>
</feature>
<name>A0ABR3SW88_9PEZI</name>
<proteinExistence type="predicted"/>
<evidence type="ECO:0000256" key="1">
    <source>
        <dbReference type="SAM" id="Coils"/>
    </source>
</evidence>
<dbReference type="Pfam" id="PF20237">
    <property type="entry name" value="DUF6594"/>
    <property type="match status" value="1"/>
</dbReference>
<protein>
    <recommendedName>
        <fullName evidence="2">DUF6594 domain-containing protein</fullName>
    </recommendedName>
</protein>
<reference evidence="3 4" key="1">
    <citation type="submission" date="2024-02" db="EMBL/GenBank/DDBJ databases">
        <title>De novo assembly and annotation of 12 fungi associated with fruit tree decline syndrome in Ontario, Canada.</title>
        <authorList>
            <person name="Sulman M."/>
            <person name="Ellouze W."/>
            <person name="Ilyukhin E."/>
        </authorList>
    </citation>
    <scope>NUCLEOTIDE SEQUENCE [LARGE SCALE GENOMIC DNA]</scope>
    <source>
        <strain evidence="3 4">M1-105</strain>
    </source>
</reference>